<feature type="region of interest" description="Disordered" evidence="1">
    <location>
        <begin position="1"/>
        <end position="27"/>
    </location>
</feature>
<reference evidence="2 3" key="1">
    <citation type="journal article" date="2013" name="PLoS Genet.">
        <title>Genomic mechanisms accounting for the adaptation to parasitism in nematode-trapping fungi.</title>
        <authorList>
            <person name="Meerupati T."/>
            <person name="Andersson K.M."/>
            <person name="Friman E."/>
            <person name="Kumar D."/>
            <person name="Tunlid A."/>
            <person name="Ahren D."/>
        </authorList>
    </citation>
    <scope>NUCLEOTIDE SEQUENCE [LARGE SCALE GENOMIC DNA]</scope>
    <source>
        <strain evidence="2 3">CBS 200.50</strain>
    </source>
</reference>
<dbReference type="AlphaFoldDB" id="S8AD20"/>
<sequence length="873" mass="98012">MSQQLESATPMTRDPSFYASAPNNEAPIRNLSHNEEALSGRIESLSLWNTSHPRYQEHVCAEDFYKHSKRLHENVVVYKREETGGGTESEAVAQGSLKSKGTEPISWRFESSVVWNDGGRRRESEVVSPEGLGHSIVEPAQVSVQNQDILPTQEAQQGAPVDALDDSANTLEEVPAESATPIDIVAEGAKIWDNILDEKRGWLELDQIFEPNPSISTDPQSFVLGVLEEFMTRRESYWKKLASQGFNLTRYKESDDDDLFLQSSYMDASIEAAKKGDGARAEKLLGKAMDHLDKRVEKPFDDIMAKWVVVIEKVEWIFCCLYVYVRFLVESRSAKAADMVLKFVEQWGNLGTQYLSLKNNGVRNAEGLRWLFQMHFLLMRLRSGSEAYERLISYDKWEPTFFREAGMEIGNIARNMEGIELLRLANDTSSLIRPGTWKQHLGLRFTISEAELYKLKKIGPKEMVLENLETLYNFDMVKSLSSEGASKFASSGAFFPQLFAPVISEKAPPKEIVPIELLPEPARARKLAKRYSPWATGPGPSATNSSRSTSQTDQRTARPESGQRDEEQQALERVQTQDLYEQPLSSGSGQPGLEPELIEAKIALTNAVAERILRQANSIPSVENDPHQKQSASVSPASVLKEQRIRNLKDQPHKGGSDCTTQENQAIEDFKHAVRNVVELDFYIGQLASLGLINVIRGDPTYKPWTPLIEAICNQRWEAAKTLLKLGASFSLGYPFHTALSRHFMEDSRNRCQRFVDRRVIGPLPPGMDAAAYFYRESIALIHFMVDIGAEVTKPGKANTDIDKQVITYPIHLAALDIVPGGYLVGYLISKGARVWSKDHNGELPVDYAKRADNFNAISILEDTMKKQSRGYT</sequence>
<dbReference type="OMA" id="ICNQRWE"/>
<accession>S8AD20</accession>
<protein>
    <submittedName>
        <fullName evidence="2">Uncharacterized protein</fullName>
    </submittedName>
</protein>
<evidence type="ECO:0000313" key="2">
    <source>
        <dbReference type="EMBL" id="EPS39006.1"/>
    </source>
</evidence>
<reference evidence="3" key="2">
    <citation type="submission" date="2013-04" db="EMBL/GenBank/DDBJ databases">
        <title>Genomic mechanisms accounting for the adaptation to parasitism in nematode-trapping fungi.</title>
        <authorList>
            <person name="Ahren D.G."/>
        </authorList>
    </citation>
    <scope>NUCLEOTIDE SEQUENCE [LARGE SCALE GENOMIC DNA]</scope>
    <source>
        <strain evidence="3">CBS 200.50</strain>
    </source>
</reference>
<name>S8AD20_DACHA</name>
<dbReference type="EMBL" id="AQGS01000512">
    <property type="protein sequence ID" value="EPS39006.1"/>
    <property type="molecule type" value="Genomic_DNA"/>
</dbReference>
<evidence type="ECO:0000313" key="3">
    <source>
        <dbReference type="Proteomes" id="UP000015100"/>
    </source>
</evidence>
<comment type="caution">
    <text evidence="2">The sequence shown here is derived from an EMBL/GenBank/DDBJ whole genome shotgun (WGS) entry which is preliminary data.</text>
</comment>
<feature type="compositionally biased region" description="Low complexity" evidence="1">
    <location>
        <begin position="543"/>
        <end position="554"/>
    </location>
</feature>
<dbReference type="HOGENOM" id="CLU_316853_0_0_1"/>
<organism evidence="2 3">
    <name type="scientific">Dactylellina haptotyla (strain CBS 200.50)</name>
    <name type="common">Nematode-trapping fungus</name>
    <name type="synonym">Monacrosporium haptotylum</name>
    <dbReference type="NCBI Taxonomy" id="1284197"/>
    <lineage>
        <taxon>Eukaryota</taxon>
        <taxon>Fungi</taxon>
        <taxon>Dikarya</taxon>
        <taxon>Ascomycota</taxon>
        <taxon>Pezizomycotina</taxon>
        <taxon>Orbiliomycetes</taxon>
        <taxon>Orbiliales</taxon>
        <taxon>Orbiliaceae</taxon>
        <taxon>Dactylellina</taxon>
    </lineage>
</organism>
<feature type="compositionally biased region" description="Basic and acidic residues" evidence="1">
    <location>
        <begin position="555"/>
        <end position="567"/>
    </location>
</feature>
<feature type="region of interest" description="Disordered" evidence="1">
    <location>
        <begin position="530"/>
        <end position="593"/>
    </location>
</feature>
<dbReference type="Gene3D" id="1.25.40.20">
    <property type="entry name" value="Ankyrin repeat-containing domain"/>
    <property type="match status" value="1"/>
</dbReference>
<evidence type="ECO:0000256" key="1">
    <source>
        <dbReference type="SAM" id="MobiDB-lite"/>
    </source>
</evidence>
<dbReference type="Proteomes" id="UP000015100">
    <property type="component" value="Unassembled WGS sequence"/>
</dbReference>
<dbReference type="OrthoDB" id="5423801at2759"/>
<dbReference type="InterPro" id="IPR036770">
    <property type="entry name" value="Ankyrin_rpt-contain_sf"/>
</dbReference>
<dbReference type="SUPFAM" id="SSF48403">
    <property type="entry name" value="Ankyrin repeat"/>
    <property type="match status" value="1"/>
</dbReference>
<keyword evidence="3" id="KW-1185">Reference proteome</keyword>
<feature type="region of interest" description="Disordered" evidence="1">
    <location>
        <begin position="619"/>
        <end position="639"/>
    </location>
</feature>
<gene>
    <name evidence="2" type="ORF">H072_7230</name>
</gene>
<feature type="compositionally biased region" description="Polar residues" evidence="1">
    <location>
        <begin position="1"/>
        <end position="10"/>
    </location>
</feature>
<proteinExistence type="predicted"/>
<feature type="compositionally biased region" description="Polar residues" evidence="1">
    <location>
        <begin position="574"/>
        <end position="588"/>
    </location>
</feature>